<evidence type="ECO:0000313" key="3">
    <source>
        <dbReference type="Proteomes" id="UP000730618"/>
    </source>
</evidence>
<organism evidence="2 3">
    <name type="scientific">Paenibacillus allorhizosphaerae</name>
    <dbReference type="NCBI Taxonomy" id="2849866"/>
    <lineage>
        <taxon>Bacteria</taxon>
        <taxon>Bacillati</taxon>
        <taxon>Bacillota</taxon>
        <taxon>Bacilli</taxon>
        <taxon>Bacillales</taxon>
        <taxon>Paenibacillaceae</taxon>
        <taxon>Paenibacillus</taxon>
    </lineage>
</organism>
<dbReference type="EMBL" id="CAJVCE010000002">
    <property type="protein sequence ID" value="CAG7624779.1"/>
    <property type="molecule type" value="Genomic_DNA"/>
</dbReference>
<comment type="caution">
    <text evidence="2">The sequence shown here is derived from an EMBL/GenBank/DDBJ whole genome shotgun (WGS) entry which is preliminary data.</text>
</comment>
<name>A0ABN7TDD3_9BACL</name>
<accession>A0ABN7TDD3</accession>
<gene>
    <name evidence="2" type="ORF">PAECIP111802_01099</name>
</gene>
<dbReference type="RefSeq" id="WP_218097430.1">
    <property type="nucleotide sequence ID" value="NZ_CAJVCE010000002.1"/>
</dbReference>
<evidence type="ECO:0000259" key="1">
    <source>
        <dbReference type="PROSITE" id="PS51819"/>
    </source>
</evidence>
<reference evidence="2 3" key="1">
    <citation type="submission" date="2021-06" db="EMBL/GenBank/DDBJ databases">
        <authorList>
            <person name="Criscuolo A."/>
        </authorList>
    </citation>
    <scope>NUCLEOTIDE SEQUENCE [LARGE SCALE GENOMIC DNA]</scope>
    <source>
        <strain evidence="3">CIP 111802</strain>
    </source>
</reference>
<dbReference type="InterPro" id="IPR037523">
    <property type="entry name" value="VOC_core"/>
</dbReference>
<sequence length="227" mass="25375">MNVVITHFAELELNTVSIEGVKQVYRNQLGFPVVDESGGFIRFQPTPHVTLTFREVYEPISPAHIAFEVPYSQFDAVVRVIRNQMLLIARWADGREVHSFEGGKNIYFRDGDGHLLEIISHSYIREDVLAPHGALNVIYLREVGFPADDVTGFREWLKSTLHLRTKEESDTFNFVVGGTAHAIVSSVGRKECNIRTMKVKGRPYPGGCSRSINCFSFDSVGESGAGV</sequence>
<evidence type="ECO:0000313" key="2">
    <source>
        <dbReference type="EMBL" id="CAG7624779.1"/>
    </source>
</evidence>
<keyword evidence="3" id="KW-1185">Reference proteome</keyword>
<proteinExistence type="predicted"/>
<protein>
    <recommendedName>
        <fullName evidence="1">VOC domain-containing protein</fullName>
    </recommendedName>
</protein>
<dbReference type="Proteomes" id="UP000730618">
    <property type="component" value="Unassembled WGS sequence"/>
</dbReference>
<feature type="domain" description="VOC" evidence="1">
    <location>
        <begin position="7"/>
        <end position="121"/>
    </location>
</feature>
<dbReference type="PROSITE" id="PS51819">
    <property type="entry name" value="VOC"/>
    <property type="match status" value="1"/>
</dbReference>